<name>A0A5P2G1Q4_9BACT</name>
<dbReference type="RefSeq" id="WP_131330670.1">
    <property type="nucleotide sequence ID" value="NZ_CP044016.1"/>
</dbReference>
<organism evidence="1 2">
    <name type="scientific">Rhizosphaericola mali</name>
    <dbReference type="NCBI Taxonomy" id="2545455"/>
    <lineage>
        <taxon>Bacteria</taxon>
        <taxon>Pseudomonadati</taxon>
        <taxon>Bacteroidota</taxon>
        <taxon>Chitinophagia</taxon>
        <taxon>Chitinophagales</taxon>
        <taxon>Chitinophagaceae</taxon>
        <taxon>Rhizosphaericola</taxon>
    </lineage>
</organism>
<dbReference type="Proteomes" id="UP000292424">
    <property type="component" value="Chromosome"/>
</dbReference>
<sequence>MHTNNTIRAYIENRLYSDFFNDYSLRSKDSSSVYFISLAIYNSKKRIDSVTILNTKIDSGILKYVDDIRSHIIKYVHVKNTHRIMVYNIFLYYDYISPSYKNLINEYDFQLSWNDLVKMQKLETDKNVVIAPNIILRIPTFSKVN</sequence>
<protein>
    <submittedName>
        <fullName evidence="1">Uncharacterized protein</fullName>
    </submittedName>
</protein>
<dbReference type="KEGG" id="arac:E0W69_014055"/>
<evidence type="ECO:0000313" key="1">
    <source>
        <dbReference type="EMBL" id="QES89736.1"/>
    </source>
</evidence>
<gene>
    <name evidence="1" type="ORF">E0W69_014055</name>
</gene>
<dbReference type="EMBL" id="CP044016">
    <property type="protein sequence ID" value="QES89736.1"/>
    <property type="molecule type" value="Genomic_DNA"/>
</dbReference>
<proteinExistence type="predicted"/>
<evidence type="ECO:0000313" key="2">
    <source>
        <dbReference type="Proteomes" id="UP000292424"/>
    </source>
</evidence>
<dbReference type="AlphaFoldDB" id="A0A5P2G1Q4"/>
<keyword evidence="2" id="KW-1185">Reference proteome</keyword>
<reference evidence="1 2" key="1">
    <citation type="submission" date="2019-09" db="EMBL/GenBank/DDBJ databases">
        <title>Complete genome sequence of Arachidicoccus sp. B3-10 isolated from apple orchard soil.</title>
        <authorList>
            <person name="Kim H.S."/>
            <person name="Han K.-I."/>
            <person name="Suh M.K."/>
            <person name="Lee K.C."/>
            <person name="Eom M.K."/>
            <person name="Kim J.-S."/>
            <person name="Kang S.W."/>
            <person name="Sin Y."/>
            <person name="Lee J.-S."/>
        </authorList>
    </citation>
    <scope>NUCLEOTIDE SEQUENCE [LARGE SCALE GENOMIC DNA]</scope>
    <source>
        <strain evidence="1 2">B3-10</strain>
    </source>
</reference>
<accession>A0A5P2G1Q4</accession>